<evidence type="ECO:0000256" key="9">
    <source>
        <dbReference type="SAM" id="Phobius"/>
    </source>
</evidence>
<dbReference type="AlphaFoldDB" id="A0A091EGQ4"/>
<dbReference type="Pfam" id="PF24858">
    <property type="entry name" value="AGMP_C"/>
    <property type="match status" value="1"/>
</dbReference>
<keyword evidence="3 9" id="KW-0812">Transmembrane</keyword>
<evidence type="ECO:0000256" key="4">
    <source>
        <dbReference type="ARBA" id="ARBA00022824"/>
    </source>
</evidence>
<comment type="subcellular location">
    <subcellularLocation>
        <location evidence="2">Endoplasmic reticulum membrane</location>
        <topology evidence="2">Multi-pass membrane protein</topology>
    </subcellularLocation>
</comment>
<evidence type="ECO:0000256" key="1">
    <source>
        <dbReference type="ARBA" id="ARBA00001962"/>
    </source>
</evidence>
<dbReference type="EMBL" id="KK718434">
    <property type="protein sequence ID" value="KFO56296.1"/>
    <property type="molecule type" value="Genomic_DNA"/>
</dbReference>
<reference evidence="11 12" key="1">
    <citation type="submission" date="2014-04" db="EMBL/GenBank/DDBJ databases">
        <title>Genome evolution of avian class.</title>
        <authorList>
            <person name="Zhang G."/>
            <person name="Li C."/>
        </authorList>
    </citation>
    <scope>NUCLEOTIDE SEQUENCE [LARGE SCALE GENOMIC DNA]</scope>
    <source>
        <strain evidence="11">BGI_N302</strain>
    </source>
</reference>
<evidence type="ECO:0000313" key="12">
    <source>
        <dbReference type="Proteomes" id="UP000052976"/>
    </source>
</evidence>
<keyword evidence="11" id="KW-0503">Monooxygenase</keyword>
<organism evidence="11 12">
    <name type="scientific">Corvus brachyrhynchos</name>
    <name type="common">American crow</name>
    <dbReference type="NCBI Taxonomy" id="85066"/>
    <lineage>
        <taxon>Eukaryota</taxon>
        <taxon>Metazoa</taxon>
        <taxon>Chordata</taxon>
        <taxon>Craniata</taxon>
        <taxon>Vertebrata</taxon>
        <taxon>Euteleostomi</taxon>
        <taxon>Archelosauria</taxon>
        <taxon>Archosauria</taxon>
        <taxon>Dinosauria</taxon>
        <taxon>Saurischia</taxon>
        <taxon>Theropoda</taxon>
        <taxon>Coelurosauria</taxon>
        <taxon>Aves</taxon>
        <taxon>Neognathae</taxon>
        <taxon>Neoaves</taxon>
        <taxon>Telluraves</taxon>
        <taxon>Australaves</taxon>
        <taxon>Passeriformes</taxon>
        <taxon>Corvoidea</taxon>
        <taxon>Corvidae</taxon>
        <taxon>Corvus</taxon>
    </lineage>
</organism>
<evidence type="ECO:0000256" key="7">
    <source>
        <dbReference type="ARBA" id="ARBA00023004"/>
    </source>
</evidence>
<dbReference type="Proteomes" id="UP000052976">
    <property type="component" value="Unassembled WGS sequence"/>
</dbReference>
<evidence type="ECO:0000256" key="2">
    <source>
        <dbReference type="ARBA" id="ARBA00004477"/>
    </source>
</evidence>
<evidence type="ECO:0000256" key="6">
    <source>
        <dbReference type="ARBA" id="ARBA00023002"/>
    </source>
</evidence>
<proteinExistence type="predicted"/>
<accession>A0A091EGQ4</accession>
<evidence type="ECO:0000313" key="11">
    <source>
        <dbReference type="EMBL" id="KFO56296.1"/>
    </source>
</evidence>
<keyword evidence="6" id="KW-0560">Oxidoreductase</keyword>
<protein>
    <submittedName>
        <fullName evidence="11">Alkylglycerol monooxygenase</fullName>
    </submittedName>
</protein>
<dbReference type="GO" id="GO:0050479">
    <property type="term" value="F:glyceryl-ether monooxygenase activity"/>
    <property type="evidence" value="ECO:0007669"/>
    <property type="project" value="TreeGrafter"/>
</dbReference>
<sequence length="89" mass="10146">MLSQGTVLLRIGFIILSLSSFGLLMENKSKAGILEMIRCLVFIGVYKLGYFRSQFSVLGYAYEVLFSLCAAFWGIQIMKRITSFKDKHH</sequence>
<keyword evidence="12" id="KW-1185">Reference proteome</keyword>
<gene>
    <name evidence="11" type="ORF">N302_03122</name>
</gene>
<keyword evidence="5 9" id="KW-1133">Transmembrane helix</keyword>
<dbReference type="GO" id="GO:0006643">
    <property type="term" value="P:membrane lipid metabolic process"/>
    <property type="evidence" value="ECO:0007669"/>
    <property type="project" value="TreeGrafter"/>
</dbReference>
<evidence type="ECO:0000259" key="10">
    <source>
        <dbReference type="Pfam" id="PF24858"/>
    </source>
</evidence>
<dbReference type="InterPro" id="IPR051689">
    <property type="entry name" value="Sterol_desaturase/TMEM195"/>
</dbReference>
<feature type="domain" description="Alkylglycerol monooxygenase C-terminal" evidence="10">
    <location>
        <begin position="1"/>
        <end position="64"/>
    </location>
</feature>
<dbReference type="PANTHER" id="PTHR21624">
    <property type="entry name" value="STEROL DESATURASE-RELATED PROTEIN"/>
    <property type="match status" value="1"/>
</dbReference>
<evidence type="ECO:0000256" key="8">
    <source>
        <dbReference type="ARBA" id="ARBA00023136"/>
    </source>
</evidence>
<dbReference type="InterPro" id="IPR056853">
    <property type="entry name" value="AGMP_C"/>
</dbReference>
<dbReference type="PANTHER" id="PTHR21624:SF1">
    <property type="entry name" value="ALKYLGLYCEROL MONOOXYGENASE"/>
    <property type="match status" value="1"/>
</dbReference>
<comment type="cofactor">
    <cofactor evidence="1">
        <name>Fe cation</name>
        <dbReference type="ChEBI" id="CHEBI:24875"/>
    </cofactor>
</comment>
<dbReference type="GO" id="GO:0005789">
    <property type="term" value="C:endoplasmic reticulum membrane"/>
    <property type="evidence" value="ECO:0007669"/>
    <property type="project" value="UniProtKB-SubCell"/>
</dbReference>
<feature type="transmembrane region" description="Helical" evidence="9">
    <location>
        <begin position="57"/>
        <end position="75"/>
    </location>
</feature>
<feature type="transmembrane region" description="Helical" evidence="9">
    <location>
        <begin position="6"/>
        <end position="25"/>
    </location>
</feature>
<dbReference type="STRING" id="85066.A0A091EGQ4"/>
<evidence type="ECO:0000256" key="5">
    <source>
        <dbReference type="ARBA" id="ARBA00022989"/>
    </source>
</evidence>
<name>A0A091EGQ4_CORBR</name>
<keyword evidence="7" id="KW-0408">Iron</keyword>
<evidence type="ECO:0000256" key="3">
    <source>
        <dbReference type="ARBA" id="ARBA00022692"/>
    </source>
</evidence>
<keyword evidence="8 9" id="KW-0472">Membrane</keyword>
<keyword evidence="4" id="KW-0256">Endoplasmic reticulum</keyword>